<evidence type="ECO:0000313" key="6">
    <source>
        <dbReference type="EMBL" id="KAK4153271.1"/>
    </source>
</evidence>
<name>A0AAN6VN43_9PEZI</name>
<keyword evidence="7" id="KW-1185">Reference proteome</keyword>
<evidence type="ECO:0000313" key="7">
    <source>
        <dbReference type="Proteomes" id="UP001302745"/>
    </source>
</evidence>
<evidence type="ECO:0000256" key="1">
    <source>
        <dbReference type="ARBA" id="ARBA00004123"/>
    </source>
</evidence>
<reference evidence="6" key="1">
    <citation type="journal article" date="2023" name="Mol. Phylogenet. Evol.">
        <title>Genome-scale phylogeny and comparative genomics of the fungal order Sordariales.</title>
        <authorList>
            <person name="Hensen N."/>
            <person name="Bonometti L."/>
            <person name="Westerberg I."/>
            <person name="Brannstrom I.O."/>
            <person name="Guillou S."/>
            <person name="Cros-Aarteil S."/>
            <person name="Calhoun S."/>
            <person name="Haridas S."/>
            <person name="Kuo A."/>
            <person name="Mondo S."/>
            <person name="Pangilinan J."/>
            <person name="Riley R."/>
            <person name="LaButti K."/>
            <person name="Andreopoulos B."/>
            <person name="Lipzen A."/>
            <person name="Chen C."/>
            <person name="Yan M."/>
            <person name="Daum C."/>
            <person name="Ng V."/>
            <person name="Clum A."/>
            <person name="Steindorff A."/>
            <person name="Ohm R.A."/>
            <person name="Martin F."/>
            <person name="Silar P."/>
            <person name="Natvig D.O."/>
            <person name="Lalanne C."/>
            <person name="Gautier V."/>
            <person name="Ament-Velasquez S.L."/>
            <person name="Kruys A."/>
            <person name="Hutchinson M.I."/>
            <person name="Powell A.J."/>
            <person name="Barry K."/>
            <person name="Miller A.N."/>
            <person name="Grigoriev I.V."/>
            <person name="Debuchy R."/>
            <person name="Gladieux P."/>
            <person name="Hiltunen Thoren M."/>
            <person name="Johannesson H."/>
        </authorList>
    </citation>
    <scope>NUCLEOTIDE SEQUENCE</scope>
    <source>
        <strain evidence="6">CBS 538.74</strain>
    </source>
</reference>
<dbReference type="InterPro" id="IPR023779">
    <property type="entry name" value="Chromodomain_CS"/>
</dbReference>
<keyword evidence="3" id="KW-0539">Nucleus</keyword>
<evidence type="ECO:0000256" key="3">
    <source>
        <dbReference type="ARBA" id="ARBA00023242"/>
    </source>
</evidence>
<dbReference type="InterPro" id="IPR000953">
    <property type="entry name" value="Chromo/chromo_shadow_dom"/>
</dbReference>
<comment type="subcellular location">
    <subcellularLocation>
        <location evidence="1">Nucleus</location>
    </subcellularLocation>
</comment>
<accession>A0AAN6VN43</accession>
<dbReference type="GO" id="GO:0005634">
    <property type="term" value="C:nucleus"/>
    <property type="evidence" value="ECO:0007669"/>
    <property type="project" value="UniProtKB-SubCell"/>
</dbReference>
<dbReference type="InterPro" id="IPR023780">
    <property type="entry name" value="Chromo_domain"/>
</dbReference>
<proteinExistence type="predicted"/>
<reference evidence="6" key="2">
    <citation type="submission" date="2023-05" db="EMBL/GenBank/DDBJ databases">
        <authorList>
            <consortium name="Lawrence Berkeley National Laboratory"/>
            <person name="Steindorff A."/>
            <person name="Hensen N."/>
            <person name="Bonometti L."/>
            <person name="Westerberg I."/>
            <person name="Brannstrom I.O."/>
            <person name="Guillou S."/>
            <person name="Cros-Aarteil S."/>
            <person name="Calhoun S."/>
            <person name="Haridas S."/>
            <person name="Kuo A."/>
            <person name="Mondo S."/>
            <person name="Pangilinan J."/>
            <person name="Riley R."/>
            <person name="Labutti K."/>
            <person name="Andreopoulos B."/>
            <person name="Lipzen A."/>
            <person name="Chen C."/>
            <person name="Yanf M."/>
            <person name="Daum C."/>
            <person name="Ng V."/>
            <person name="Clum A."/>
            <person name="Ohm R."/>
            <person name="Martin F."/>
            <person name="Silar P."/>
            <person name="Natvig D."/>
            <person name="Lalanne C."/>
            <person name="Gautier V."/>
            <person name="Ament-Velasquez S.L."/>
            <person name="Kruys A."/>
            <person name="Hutchinson M.I."/>
            <person name="Powell A.J."/>
            <person name="Barry K."/>
            <person name="Miller A.N."/>
            <person name="Grigoriev I.V."/>
            <person name="Debuchy R."/>
            <person name="Gladieux P."/>
            <person name="Thoren M.H."/>
            <person name="Johannesson H."/>
        </authorList>
    </citation>
    <scope>NUCLEOTIDE SEQUENCE</scope>
    <source>
        <strain evidence="6">CBS 538.74</strain>
    </source>
</reference>
<dbReference type="CDD" id="cd00024">
    <property type="entry name" value="CD_CSD"/>
    <property type="match status" value="1"/>
</dbReference>
<dbReference type="InterPro" id="IPR016197">
    <property type="entry name" value="Chromo-like_dom_sf"/>
</dbReference>
<evidence type="ECO:0000256" key="4">
    <source>
        <dbReference type="SAM" id="MobiDB-lite"/>
    </source>
</evidence>
<dbReference type="Pfam" id="PF00385">
    <property type="entry name" value="Chromo"/>
    <property type="match status" value="1"/>
</dbReference>
<evidence type="ECO:0000256" key="2">
    <source>
        <dbReference type="ARBA" id="ARBA00011353"/>
    </source>
</evidence>
<comment type="subunit">
    <text evidence="2">Component of the NuA4 histone acetyltransferase complex.</text>
</comment>
<dbReference type="PROSITE" id="PS50013">
    <property type="entry name" value="CHROMO_2"/>
    <property type="match status" value="1"/>
</dbReference>
<gene>
    <name evidence="6" type="ORF">C8A00DRAFT_33965</name>
</gene>
<protein>
    <recommendedName>
        <fullName evidence="5">Chromo domain-containing protein</fullName>
    </recommendedName>
</protein>
<feature type="region of interest" description="Disordered" evidence="4">
    <location>
        <begin position="51"/>
        <end position="199"/>
    </location>
</feature>
<feature type="domain" description="Chromo" evidence="5">
    <location>
        <begin position="204"/>
        <end position="265"/>
    </location>
</feature>
<feature type="compositionally biased region" description="Low complexity" evidence="4">
    <location>
        <begin position="145"/>
        <end position="169"/>
    </location>
</feature>
<dbReference type="EMBL" id="MU856945">
    <property type="protein sequence ID" value="KAK4153271.1"/>
    <property type="molecule type" value="Genomic_DNA"/>
</dbReference>
<dbReference type="GO" id="GO:0006338">
    <property type="term" value="P:chromatin remodeling"/>
    <property type="evidence" value="ECO:0007669"/>
    <property type="project" value="UniProtKB-ARBA"/>
</dbReference>
<evidence type="ECO:0000259" key="5">
    <source>
        <dbReference type="PROSITE" id="PS50013"/>
    </source>
</evidence>
<dbReference type="Proteomes" id="UP001302745">
    <property type="component" value="Unassembled WGS sequence"/>
</dbReference>
<feature type="compositionally biased region" description="Acidic residues" evidence="4">
    <location>
        <begin position="62"/>
        <end position="72"/>
    </location>
</feature>
<organism evidence="6 7">
    <name type="scientific">Chaetomidium leptoderma</name>
    <dbReference type="NCBI Taxonomy" id="669021"/>
    <lineage>
        <taxon>Eukaryota</taxon>
        <taxon>Fungi</taxon>
        <taxon>Dikarya</taxon>
        <taxon>Ascomycota</taxon>
        <taxon>Pezizomycotina</taxon>
        <taxon>Sordariomycetes</taxon>
        <taxon>Sordariomycetidae</taxon>
        <taxon>Sordariales</taxon>
        <taxon>Chaetomiaceae</taxon>
        <taxon>Chaetomidium</taxon>
    </lineage>
</organism>
<dbReference type="SMART" id="SM00298">
    <property type="entry name" value="CHROMO"/>
    <property type="match status" value="1"/>
</dbReference>
<dbReference type="PROSITE" id="PS00598">
    <property type="entry name" value="CHROMO_1"/>
    <property type="match status" value="1"/>
</dbReference>
<dbReference type="Gene3D" id="2.40.50.40">
    <property type="match status" value="1"/>
</dbReference>
<dbReference type="PANTHER" id="PTHR22812">
    <property type="entry name" value="CHROMOBOX PROTEIN"/>
    <property type="match status" value="1"/>
</dbReference>
<feature type="compositionally biased region" description="Acidic residues" evidence="4">
    <location>
        <begin position="130"/>
        <end position="144"/>
    </location>
</feature>
<feature type="region of interest" description="Disordered" evidence="4">
    <location>
        <begin position="264"/>
        <end position="313"/>
    </location>
</feature>
<comment type="caution">
    <text evidence="6">The sequence shown here is derived from an EMBL/GenBank/DDBJ whole genome shotgun (WGS) entry which is preliminary data.</text>
</comment>
<dbReference type="AlphaFoldDB" id="A0AAN6VN43"/>
<feature type="compositionally biased region" description="Basic residues" evidence="4">
    <location>
        <begin position="286"/>
        <end position="313"/>
    </location>
</feature>
<feature type="compositionally biased region" description="Basic residues" evidence="4">
    <location>
        <begin position="170"/>
        <end position="179"/>
    </location>
</feature>
<sequence length="313" mass="33345">MPFGEDFLSDEGMSPPLIQSDLLNSVEPESPVNQGVGNAVGPTVVALDDQADLNEQLGVPEADMDIHDEAEENLFVSAPASTLKKRGRPSLSASATPAKSVASRTPRSTKSAAAPKSAGRSTGKRKAAESELEEDEPEEDDEPEATPAPKRGRPARSAGTSASARIAAKAAKKPTRGRPKSTTPAKKAGRPKKVVNGEEAVDEFEVEDIVDSIIDADTMEHMYLVKWKNYPASANTWEPKMNLKGSLDLVRKADAKKKKAEAAEAAEKASAKKTAAAASREERKTARGKQPKPVKAVKKAPGRPLGRKRRARA</sequence>
<feature type="compositionally biased region" description="Polar residues" evidence="4">
    <location>
        <begin position="91"/>
        <end position="111"/>
    </location>
</feature>
<dbReference type="InterPro" id="IPR051219">
    <property type="entry name" value="Heterochromatin_chromo-domain"/>
</dbReference>
<dbReference type="SUPFAM" id="SSF54160">
    <property type="entry name" value="Chromo domain-like"/>
    <property type="match status" value="1"/>
</dbReference>